<evidence type="ECO:0000313" key="2">
    <source>
        <dbReference type="Proteomes" id="UP000325579"/>
    </source>
</evidence>
<proteinExistence type="predicted"/>
<dbReference type="Proteomes" id="UP000325579">
    <property type="component" value="Unassembled WGS sequence"/>
</dbReference>
<name>A0A5N7D8R8_9EURO</name>
<dbReference type="OrthoDB" id="3510794at2759"/>
<dbReference type="GeneID" id="43667070"/>
<protein>
    <submittedName>
        <fullName evidence="1">Uncharacterized protein</fullName>
    </submittedName>
</protein>
<dbReference type="EMBL" id="ML736785">
    <property type="protein sequence ID" value="KAE8402647.1"/>
    <property type="molecule type" value="Genomic_DNA"/>
</dbReference>
<gene>
    <name evidence="1" type="ORF">BDV37DRAFT_252096</name>
</gene>
<dbReference type="AlphaFoldDB" id="A0A5N7D8R8"/>
<reference evidence="1 2" key="1">
    <citation type="submission" date="2019-04" db="EMBL/GenBank/DDBJ databases">
        <authorList>
            <consortium name="DOE Joint Genome Institute"/>
            <person name="Mondo S."/>
            <person name="Kjaerbolling I."/>
            <person name="Vesth T."/>
            <person name="Frisvad J.C."/>
            <person name="Nybo J.L."/>
            <person name="Theobald S."/>
            <person name="Kildgaard S."/>
            <person name="Isbrandt T."/>
            <person name="Kuo A."/>
            <person name="Sato A."/>
            <person name="Lyhne E.K."/>
            <person name="Kogle M.E."/>
            <person name="Wiebenga A."/>
            <person name="Kun R.S."/>
            <person name="Lubbers R.J."/>
            <person name="Makela M.R."/>
            <person name="Barry K."/>
            <person name="Chovatia M."/>
            <person name="Clum A."/>
            <person name="Daum C."/>
            <person name="Haridas S."/>
            <person name="He G."/>
            <person name="LaButti K."/>
            <person name="Lipzen A."/>
            <person name="Riley R."/>
            <person name="Salamov A."/>
            <person name="Simmons B.A."/>
            <person name="Magnuson J.K."/>
            <person name="Henrissat B."/>
            <person name="Mortensen U.H."/>
            <person name="Larsen T.O."/>
            <person name="Devries R.P."/>
            <person name="Grigoriev I.V."/>
            <person name="Machida M."/>
            <person name="Baker S.E."/>
            <person name="Andersen M.R."/>
            <person name="Cantor M.N."/>
            <person name="Hua S.X."/>
        </authorList>
    </citation>
    <scope>NUCLEOTIDE SEQUENCE [LARGE SCALE GENOMIC DNA]</scope>
    <source>
        <strain evidence="1 2">CBS 119388</strain>
    </source>
</reference>
<organism evidence="1 2">
    <name type="scientific">Aspergillus pseudonomiae</name>
    <dbReference type="NCBI Taxonomy" id="1506151"/>
    <lineage>
        <taxon>Eukaryota</taxon>
        <taxon>Fungi</taxon>
        <taxon>Dikarya</taxon>
        <taxon>Ascomycota</taxon>
        <taxon>Pezizomycotina</taxon>
        <taxon>Eurotiomycetes</taxon>
        <taxon>Eurotiomycetidae</taxon>
        <taxon>Eurotiales</taxon>
        <taxon>Aspergillaceae</taxon>
        <taxon>Aspergillus</taxon>
        <taxon>Aspergillus subgen. Circumdati</taxon>
    </lineage>
</organism>
<keyword evidence="2" id="KW-1185">Reference proteome</keyword>
<accession>A0A5N7D8R8</accession>
<dbReference type="RefSeq" id="XP_031939966.1">
    <property type="nucleotide sequence ID" value="XM_032082379.1"/>
</dbReference>
<sequence length="65" mass="7542">MHVSIWIFRPIAGTMVLLLNKQITEEALDILYRMPGELLRTPGTNFTMRQTDIAAFICEHLLQRI</sequence>
<evidence type="ECO:0000313" key="1">
    <source>
        <dbReference type="EMBL" id="KAE8402647.1"/>
    </source>
</evidence>